<feature type="region of interest" description="Disordered" evidence="1">
    <location>
        <begin position="1"/>
        <end position="23"/>
    </location>
</feature>
<evidence type="ECO:0000256" key="1">
    <source>
        <dbReference type="SAM" id="MobiDB-lite"/>
    </source>
</evidence>
<organism evidence="2 3">
    <name type="scientific">Gracilariopsis chorda</name>
    <dbReference type="NCBI Taxonomy" id="448386"/>
    <lineage>
        <taxon>Eukaryota</taxon>
        <taxon>Rhodophyta</taxon>
        <taxon>Florideophyceae</taxon>
        <taxon>Rhodymeniophycidae</taxon>
        <taxon>Gracilariales</taxon>
        <taxon>Gracilariaceae</taxon>
        <taxon>Gracilariopsis</taxon>
    </lineage>
</organism>
<proteinExistence type="predicted"/>
<gene>
    <name evidence="2" type="ORF">BWQ96_07783</name>
</gene>
<sequence>MHPDPESAAAETETIKTENKETVENRVDADMISFHGYTEKKNVDDTV</sequence>
<dbReference type="AlphaFoldDB" id="A0A2V3IKD0"/>
<reference evidence="2 3" key="1">
    <citation type="journal article" date="2018" name="Mol. Biol. Evol.">
        <title>Analysis of the draft genome of the red seaweed Gracilariopsis chorda provides insights into genome size evolution in Rhodophyta.</title>
        <authorList>
            <person name="Lee J."/>
            <person name="Yang E.C."/>
            <person name="Graf L."/>
            <person name="Yang J.H."/>
            <person name="Qiu H."/>
            <person name="Zel Zion U."/>
            <person name="Chan C.X."/>
            <person name="Stephens T.G."/>
            <person name="Weber A.P.M."/>
            <person name="Boo G.H."/>
            <person name="Boo S.M."/>
            <person name="Kim K.M."/>
            <person name="Shin Y."/>
            <person name="Jung M."/>
            <person name="Lee S.J."/>
            <person name="Yim H.S."/>
            <person name="Lee J.H."/>
            <person name="Bhattacharya D."/>
            <person name="Yoon H.S."/>
        </authorList>
    </citation>
    <scope>NUCLEOTIDE SEQUENCE [LARGE SCALE GENOMIC DNA]</scope>
    <source>
        <strain evidence="2 3">SKKU-2015</strain>
        <tissue evidence="2">Whole body</tissue>
    </source>
</reference>
<evidence type="ECO:0000313" key="2">
    <source>
        <dbReference type="EMBL" id="PXF42521.1"/>
    </source>
</evidence>
<feature type="compositionally biased region" description="Low complexity" evidence="1">
    <location>
        <begin position="1"/>
        <end position="12"/>
    </location>
</feature>
<name>A0A2V3IKD0_9FLOR</name>
<dbReference type="Proteomes" id="UP000247409">
    <property type="component" value="Unassembled WGS sequence"/>
</dbReference>
<dbReference type="EMBL" id="NBIV01000160">
    <property type="protein sequence ID" value="PXF42521.1"/>
    <property type="molecule type" value="Genomic_DNA"/>
</dbReference>
<accession>A0A2V3IKD0</accession>
<protein>
    <submittedName>
        <fullName evidence="2">Uncharacterized protein</fullName>
    </submittedName>
</protein>
<evidence type="ECO:0000313" key="3">
    <source>
        <dbReference type="Proteomes" id="UP000247409"/>
    </source>
</evidence>
<keyword evidence="3" id="KW-1185">Reference proteome</keyword>
<feature type="compositionally biased region" description="Basic and acidic residues" evidence="1">
    <location>
        <begin position="13"/>
        <end position="23"/>
    </location>
</feature>
<comment type="caution">
    <text evidence="2">The sequence shown here is derived from an EMBL/GenBank/DDBJ whole genome shotgun (WGS) entry which is preliminary data.</text>
</comment>